<protein>
    <submittedName>
        <fullName evidence="9">Glucose uptake protein</fullName>
    </submittedName>
</protein>
<feature type="transmembrane region" description="Helical" evidence="8">
    <location>
        <begin position="211"/>
        <end position="228"/>
    </location>
</feature>
<evidence type="ECO:0000256" key="5">
    <source>
        <dbReference type="ARBA" id="ARBA00022692"/>
    </source>
</evidence>
<dbReference type="AlphaFoldDB" id="A0A0R1F1Q9"/>
<dbReference type="PANTHER" id="PTHR16119:SF17">
    <property type="entry name" value="TRANSMEMBRANE PROTEIN 144"/>
    <property type="match status" value="1"/>
</dbReference>
<organism evidence="9 10">
    <name type="scientific">Loigolactobacillus coryniformis subsp. coryniformis KCTC 3167 = DSM 20001</name>
    <dbReference type="NCBI Taxonomy" id="913848"/>
    <lineage>
        <taxon>Bacteria</taxon>
        <taxon>Bacillati</taxon>
        <taxon>Bacillota</taxon>
        <taxon>Bacilli</taxon>
        <taxon>Lactobacillales</taxon>
        <taxon>Lactobacillaceae</taxon>
        <taxon>Loigolactobacillus</taxon>
    </lineage>
</organism>
<evidence type="ECO:0000256" key="3">
    <source>
        <dbReference type="ARBA" id="ARBA00022448"/>
    </source>
</evidence>
<keyword evidence="3" id="KW-0813">Transport</keyword>
<feature type="transmembrane region" description="Helical" evidence="8">
    <location>
        <begin position="55"/>
        <end position="71"/>
    </location>
</feature>
<feature type="transmembrane region" description="Helical" evidence="8">
    <location>
        <begin position="264"/>
        <end position="284"/>
    </location>
</feature>
<evidence type="ECO:0000256" key="4">
    <source>
        <dbReference type="ARBA" id="ARBA00022597"/>
    </source>
</evidence>
<feature type="transmembrane region" description="Helical" evidence="8">
    <location>
        <begin position="176"/>
        <end position="199"/>
    </location>
</feature>
<dbReference type="EMBL" id="AZCN01000042">
    <property type="protein sequence ID" value="KRK15765.1"/>
    <property type="molecule type" value="Genomic_DNA"/>
</dbReference>
<dbReference type="GeneID" id="65917597"/>
<feature type="transmembrane region" description="Helical" evidence="8">
    <location>
        <begin position="234"/>
        <end position="255"/>
    </location>
</feature>
<keyword evidence="6 8" id="KW-1133">Transmembrane helix</keyword>
<sequence length="286" mass="30192">MSILIALIPALCWGSIGLVSGKLGGNAHQQTLGMTIGALVFALGAYFAYHPVLNVKVFLVGIASGLLWSVGQGQQFQSMQIMGVSRTVPMSTGMQLVGNTLAGALLFHEWQNGREISLGVLALIILIVGATLTSRNDPASHVVKEENTELSRGLRVLLISTIGYVGYTIVVDWGQVNAIAVILPQAIGMLIGAIVMAMGKDVKNMATVKNILTGLLWGAGNIFMFLSIPKVGLAVSYSLSQTGIIISTLGSIFLLGEKKTKREMVYVVVGCLFVIGGGILLGYMKA</sequence>
<evidence type="ECO:0000256" key="1">
    <source>
        <dbReference type="ARBA" id="ARBA00004651"/>
    </source>
</evidence>
<dbReference type="GO" id="GO:0005886">
    <property type="term" value="C:plasma membrane"/>
    <property type="evidence" value="ECO:0007669"/>
    <property type="project" value="UniProtKB-SubCell"/>
</dbReference>
<evidence type="ECO:0000256" key="8">
    <source>
        <dbReference type="SAM" id="Phobius"/>
    </source>
</evidence>
<accession>A0A0R1F1Q9</accession>
<comment type="caution">
    <text evidence="9">The sequence shown here is derived from an EMBL/GenBank/DDBJ whole genome shotgun (WGS) entry which is preliminary data.</text>
</comment>
<evidence type="ECO:0000313" key="9">
    <source>
        <dbReference type="EMBL" id="KRK15765.1"/>
    </source>
</evidence>
<dbReference type="InterPro" id="IPR010651">
    <property type="entry name" value="Sugar_transport"/>
</dbReference>
<comment type="similarity">
    <text evidence="2">Belongs to the GRP transporter (TC 2.A.7.5) family.</text>
</comment>
<evidence type="ECO:0000313" key="10">
    <source>
        <dbReference type="Proteomes" id="UP000051181"/>
    </source>
</evidence>
<name>A0A0R1F1Q9_9LACO</name>
<proteinExistence type="inferred from homology"/>
<feature type="transmembrane region" description="Helical" evidence="8">
    <location>
        <begin position="116"/>
        <end position="133"/>
    </location>
</feature>
<feature type="transmembrane region" description="Helical" evidence="8">
    <location>
        <begin position="153"/>
        <end position="170"/>
    </location>
</feature>
<keyword evidence="5 8" id="KW-0812">Transmembrane</keyword>
<comment type="subcellular location">
    <subcellularLocation>
        <location evidence="1">Cell membrane</location>
        <topology evidence="1">Multi-pass membrane protein</topology>
    </subcellularLocation>
</comment>
<dbReference type="SUPFAM" id="SSF103481">
    <property type="entry name" value="Multidrug resistance efflux transporter EmrE"/>
    <property type="match status" value="2"/>
</dbReference>
<dbReference type="PANTHER" id="PTHR16119">
    <property type="entry name" value="TRANSMEMBRANE PROTEIN 144"/>
    <property type="match status" value="1"/>
</dbReference>
<dbReference type="Proteomes" id="UP000051181">
    <property type="component" value="Unassembled WGS sequence"/>
</dbReference>
<feature type="transmembrane region" description="Helical" evidence="8">
    <location>
        <begin position="31"/>
        <end position="48"/>
    </location>
</feature>
<evidence type="ECO:0000256" key="6">
    <source>
        <dbReference type="ARBA" id="ARBA00022989"/>
    </source>
</evidence>
<keyword evidence="4" id="KW-0762">Sugar transport</keyword>
<evidence type="ECO:0000256" key="2">
    <source>
        <dbReference type="ARBA" id="ARBA00006117"/>
    </source>
</evidence>
<reference evidence="9 10" key="1">
    <citation type="journal article" date="2015" name="Genome Announc.">
        <title>Expanding the biotechnology potential of lactobacilli through comparative genomics of 213 strains and associated genera.</title>
        <authorList>
            <person name="Sun Z."/>
            <person name="Harris H.M."/>
            <person name="McCann A."/>
            <person name="Guo C."/>
            <person name="Argimon S."/>
            <person name="Zhang W."/>
            <person name="Yang X."/>
            <person name="Jeffery I.B."/>
            <person name="Cooney J.C."/>
            <person name="Kagawa T.F."/>
            <person name="Liu W."/>
            <person name="Song Y."/>
            <person name="Salvetti E."/>
            <person name="Wrobel A."/>
            <person name="Rasinkangas P."/>
            <person name="Parkhill J."/>
            <person name="Rea M.C."/>
            <person name="O'Sullivan O."/>
            <person name="Ritari J."/>
            <person name="Douillard F.P."/>
            <person name="Paul Ross R."/>
            <person name="Yang R."/>
            <person name="Briner A.E."/>
            <person name="Felis G.E."/>
            <person name="de Vos W.M."/>
            <person name="Barrangou R."/>
            <person name="Klaenhammer T.R."/>
            <person name="Caufield P.W."/>
            <person name="Cui Y."/>
            <person name="Zhang H."/>
            <person name="O'Toole P.W."/>
        </authorList>
    </citation>
    <scope>NUCLEOTIDE SEQUENCE [LARGE SCALE GENOMIC DNA]</scope>
    <source>
        <strain evidence="9 10">DSM 20001</strain>
    </source>
</reference>
<dbReference type="InterPro" id="IPR037185">
    <property type="entry name" value="EmrE-like"/>
</dbReference>
<dbReference type="GO" id="GO:0015144">
    <property type="term" value="F:carbohydrate transmembrane transporter activity"/>
    <property type="evidence" value="ECO:0007669"/>
    <property type="project" value="InterPro"/>
</dbReference>
<evidence type="ECO:0000256" key="7">
    <source>
        <dbReference type="ARBA" id="ARBA00023136"/>
    </source>
</evidence>
<keyword evidence="7 8" id="KW-0472">Membrane</keyword>
<dbReference type="RefSeq" id="WP_003678477.1">
    <property type="nucleotide sequence ID" value="NZ_AZCN01000042.1"/>
</dbReference>
<dbReference type="Pfam" id="PF06800">
    <property type="entry name" value="Sugar_transport"/>
    <property type="match status" value="1"/>
</dbReference>
<gene>
    <name evidence="9" type="ORF">FD22_GL001572</name>
</gene>
<dbReference type="PATRIC" id="fig|913848.6.peg.1610"/>
<dbReference type="eggNOG" id="COG4975">
    <property type="taxonomic scope" value="Bacteria"/>
</dbReference>